<feature type="transmembrane region" description="Helical" evidence="7">
    <location>
        <begin position="171"/>
        <end position="193"/>
    </location>
</feature>
<dbReference type="Proteomes" id="UP000280307">
    <property type="component" value="Unassembled WGS sequence"/>
</dbReference>
<dbReference type="InterPro" id="IPR000515">
    <property type="entry name" value="MetI-like"/>
</dbReference>
<keyword evidence="3" id="KW-1003">Cell membrane</keyword>
<feature type="transmembrane region" description="Helical" evidence="7">
    <location>
        <begin position="219"/>
        <end position="240"/>
    </location>
</feature>
<feature type="transmembrane region" description="Helical" evidence="7">
    <location>
        <begin position="122"/>
        <end position="142"/>
    </location>
</feature>
<dbReference type="GO" id="GO:0005886">
    <property type="term" value="C:plasma membrane"/>
    <property type="evidence" value="ECO:0007669"/>
    <property type="project" value="UniProtKB-SubCell"/>
</dbReference>
<dbReference type="GO" id="GO:0055085">
    <property type="term" value="P:transmembrane transport"/>
    <property type="evidence" value="ECO:0007669"/>
    <property type="project" value="InterPro"/>
</dbReference>
<name>A0A426TYL7_9CHLR</name>
<evidence type="ECO:0000313" key="10">
    <source>
        <dbReference type="Proteomes" id="UP000280307"/>
    </source>
</evidence>
<evidence type="ECO:0000256" key="6">
    <source>
        <dbReference type="ARBA" id="ARBA00023136"/>
    </source>
</evidence>
<gene>
    <name evidence="9" type="ORF">EI684_12395</name>
</gene>
<accession>A0A426TYL7</accession>
<dbReference type="EMBL" id="RSAS01000486">
    <property type="protein sequence ID" value="RRR70902.1"/>
    <property type="molecule type" value="Genomic_DNA"/>
</dbReference>
<dbReference type="AlphaFoldDB" id="A0A426TYL7"/>
<dbReference type="SUPFAM" id="SSF161098">
    <property type="entry name" value="MetI-like"/>
    <property type="match status" value="1"/>
</dbReference>
<dbReference type="PROSITE" id="PS50928">
    <property type="entry name" value="ABC_TM1"/>
    <property type="match status" value="1"/>
</dbReference>
<feature type="transmembrane region" description="Helical" evidence="7">
    <location>
        <begin position="92"/>
        <end position="116"/>
    </location>
</feature>
<evidence type="ECO:0000256" key="5">
    <source>
        <dbReference type="ARBA" id="ARBA00022989"/>
    </source>
</evidence>
<dbReference type="PANTHER" id="PTHR30151">
    <property type="entry name" value="ALKANE SULFONATE ABC TRANSPORTER-RELATED, MEMBRANE SUBUNIT"/>
    <property type="match status" value="1"/>
</dbReference>
<comment type="subcellular location">
    <subcellularLocation>
        <location evidence="1 7">Cell membrane</location>
        <topology evidence="1 7">Multi-pass membrane protein</topology>
    </subcellularLocation>
</comment>
<feature type="domain" description="ABC transmembrane type-1" evidence="8">
    <location>
        <begin position="53"/>
        <end position="237"/>
    </location>
</feature>
<protein>
    <submittedName>
        <fullName evidence="9">ABC transporter permease subunit</fullName>
    </submittedName>
</protein>
<sequence>MPSFIRRYVAALFFLVLTLALLQWGLPAAGVPAYLLPTPWQVAQSLVARRAELLGHALFTAAAVGLGLTLGALGGLALAITFVLLRLLEDALYPWVLVSQAIPAAALAPLFTIWFGDGLAPRVAMAALFAFFPVLVSAARGLRQVTPEELALMRAWGANRWAILWKLRWPAALPAIFAGLRVAAALAVVGVIVSELAGSGRGLGFVISVATYRLHMDRVFAAVVLAAGLSLSLHAILWYAERRIVFWQRQG</sequence>
<keyword evidence="6 7" id="KW-0472">Membrane</keyword>
<dbReference type="Gene3D" id="1.10.3720.10">
    <property type="entry name" value="MetI-like"/>
    <property type="match status" value="1"/>
</dbReference>
<comment type="similarity">
    <text evidence="7">Belongs to the binding-protein-dependent transport system permease family.</text>
</comment>
<proteinExistence type="inferred from homology"/>
<keyword evidence="4 7" id="KW-0812">Transmembrane</keyword>
<dbReference type="PANTHER" id="PTHR30151:SF20">
    <property type="entry name" value="ABC TRANSPORTER PERMEASE PROTEIN HI_0355-RELATED"/>
    <property type="match status" value="1"/>
</dbReference>
<evidence type="ECO:0000259" key="8">
    <source>
        <dbReference type="PROSITE" id="PS50928"/>
    </source>
</evidence>
<evidence type="ECO:0000256" key="3">
    <source>
        <dbReference type="ARBA" id="ARBA00022475"/>
    </source>
</evidence>
<evidence type="ECO:0000256" key="1">
    <source>
        <dbReference type="ARBA" id="ARBA00004651"/>
    </source>
</evidence>
<reference evidence="9 10" key="1">
    <citation type="submission" date="2018-12" db="EMBL/GenBank/DDBJ databases">
        <title>Genome Sequence of Candidatus Viridilinea halotolerans isolated from saline sulfide-rich spring.</title>
        <authorList>
            <person name="Grouzdev D.S."/>
            <person name="Burganskaya E.I."/>
            <person name="Krutkina M.S."/>
            <person name="Sukhacheva M.V."/>
            <person name="Gorlenko V.M."/>
        </authorList>
    </citation>
    <scope>NUCLEOTIDE SEQUENCE [LARGE SCALE GENOMIC DNA]</scope>
    <source>
        <strain evidence="9">Chok-6</strain>
    </source>
</reference>
<organism evidence="9 10">
    <name type="scientific">Candidatus Viridilinea halotolerans</name>
    <dbReference type="NCBI Taxonomy" id="2491704"/>
    <lineage>
        <taxon>Bacteria</taxon>
        <taxon>Bacillati</taxon>
        <taxon>Chloroflexota</taxon>
        <taxon>Chloroflexia</taxon>
        <taxon>Chloroflexales</taxon>
        <taxon>Chloroflexineae</taxon>
        <taxon>Oscillochloridaceae</taxon>
        <taxon>Candidatus Viridilinea</taxon>
    </lineage>
</organism>
<dbReference type="InterPro" id="IPR035906">
    <property type="entry name" value="MetI-like_sf"/>
</dbReference>
<evidence type="ECO:0000256" key="2">
    <source>
        <dbReference type="ARBA" id="ARBA00022448"/>
    </source>
</evidence>
<evidence type="ECO:0000313" key="9">
    <source>
        <dbReference type="EMBL" id="RRR70902.1"/>
    </source>
</evidence>
<comment type="caution">
    <text evidence="9">The sequence shown here is derived from an EMBL/GenBank/DDBJ whole genome shotgun (WGS) entry which is preliminary data.</text>
</comment>
<keyword evidence="5 7" id="KW-1133">Transmembrane helix</keyword>
<evidence type="ECO:0000256" key="7">
    <source>
        <dbReference type="RuleBase" id="RU363032"/>
    </source>
</evidence>
<dbReference type="Pfam" id="PF00528">
    <property type="entry name" value="BPD_transp_1"/>
    <property type="match status" value="1"/>
</dbReference>
<feature type="transmembrane region" description="Helical" evidence="7">
    <location>
        <begin position="57"/>
        <end position="85"/>
    </location>
</feature>
<evidence type="ECO:0000256" key="4">
    <source>
        <dbReference type="ARBA" id="ARBA00022692"/>
    </source>
</evidence>
<keyword evidence="2 7" id="KW-0813">Transport</keyword>